<protein>
    <submittedName>
        <fullName evidence="1">Uncharacterized protein</fullName>
    </submittedName>
</protein>
<gene>
    <name evidence="1" type="ORF">THAOC_29883</name>
</gene>
<keyword evidence="2" id="KW-1185">Reference proteome</keyword>
<accession>K0RFE2</accession>
<dbReference type="AlphaFoldDB" id="K0RFE2"/>
<feature type="non-terminal residue" evidence="1">
    <location>
        <position position="1"/>
    </location>
</feature>
<reference evidence="1 2" key="1">
    <citation type="journal article" date="2012" name="Genome Biol.">
        <title>Genome and low-iron response of an oceanic diatom adapted to chronic iron limitation.</title>
        <authorList>
            <person name="Lommer M."/>
            <person name="Specht M."/>
            <person name="Roy A.S."/>
            <person name="Kraemer L."/>
            <person name="Andreson R."/>
            <person name="Gutowska M.A."/>
            <person name="Wolf J."/>
            <person name="Bergner S.V."/>
            <person name="Schilhabel M.B."/>
            <person name="Klostermeier U.C."/>
            <person name="Beiko R.G."/>
            <person name="Rosenstiel P."/>
            <person name="Hippler M."/>
            <person name="Laroche J."/>
        </authorList>
    </citation>
    <scope>NUCLEOTIDE SEQUENCE [LARGE SCALE GENOMIC DNA]</scope>
    <source>
        <strain evidence="1 2">CCMP1005</strain>
    </source>
</reference>
<sequence length="55" mass="5727">VAARAAAAAAAAAVDHRPIGVPEEQAEVEVQAEVDVDEVRRSNARMMGGWVAATR</sequence>
<dbReference type="Proteomes" id="UP000266841">
    <property type="component" value="Unassembled WGS sequence"/>
</dbReference>
<evidence type="ECO:0000313" key="1">
    <source>
        <dbReference type="EMBL" id="EJK50994.1"/>
    </source>
</evidence>
<name>K0RFE2_THAOC</name>
<organism evidence="1 2">
    <name type="scientific">Thalassiosira oceanica</name>
    <name type="common">Marine diatom</name>
    <dbReference type="NCBI Taxonomy" id="159749"/>
    <lineage>
        <taxon>Eukaryota</taxon>
        <taxon>Sar</taxon>
        <taxon>Stramenopiles</taxon>
        <taxon>Ochrophyta</taxon>
        <taxon>Bacillariophyta</taxon>
        <taxon>Coscinodiscophyceae</taxon>
        <taxon>Thalassiosirophycidae</taxon>
        <taxon>Thalassiosirales</taxon>
        <taxon>Thalassiosiraceae</taxon>
        <taxon>Thalassiosira</taxon>
    </lineage>
</organism>
<comment type="caution">
    <text evidence="1">The sequence shown here is derived from an EMBL/GenBank/DDBJ whole genome shotgun (WGS) entry which is preliminary data.</text>
</comment>
<evidence type="ECO:0000313" key="2">
    <source>
        <dbReference type="Proteomes" id="UP000266841"/>
    </source>
</evidence>
<proteinExistence type="predicted"/>
<dbReference type="EMBL" id="AGNL01042426">
    <property type="protein sequence ID" value="EJK50994.1"/>
    <property type="molecule type" value="Genomic_DNA"/>
</dbReference>